<keyword evidence="2" id="KW-0812">Transmembrane</keyword>
<evidence type="ECO:0000256" key="3">
    <source>
        <dbReference type="ARBA" id="ARBA00022989"/>
    </source>
</evidence>
<feature type="domain" description="Neurofascin/L1/NrCAM C-terminal" evidence="6">
    <location>
        <begin position="33"/>
        <end position="84"/>
    </location>
</feature>
<evidence type="ECO:0000313" key="7">
    <source>
        <dbReference type="EMBL" id="KAH1187928.1"/>
    </source>
</evidence>
<gene>
    <name evidence="7" type="ORF">KIL84_017909</name>
</gene>
<evidence type="ECO:0000256" key="2">
    <source>
        <dbReference type="ARBA" id="ARBA00022692"/>
    </source>
</evidence>
<reference evidence="7" key="1">
    <citation type="submission" date="2021-09" db="EMBL/GenBank/DDBJ databases">
        <title>The genome of Mauremys mutica provides insights into the evolution of semi-aquatic lifestyle.</title>
        <authorList>
            <person name="Gong S."/>
            <person name="Gao Y."/>
        </authorList>
    </citation>
    <scope>NUCLEOTIDE SEQUENCE</scope>
    <source>
        <strain evidence="7">MM-2020</strain>
        <tissue evidence="7">Muscle</tissue>
    </source>
</reference>
<evidence type="ECO:0000256" key="5">
    <source>
        <dbReference type="SAM" id="MobiDB-lite"/>
    </source>
</evidence>
<comment type="subcellular location">
    <subcellularLocation>
        <location evidence="1">Membrane</location>
        <topology evidence="1">Single-pass membrane protein</topology>
    </subcellularLocation>
</comment>
<dbReference type="InterPro" id="IPR026966">
    <property type="entry name" value="Neurofascin/L1/NrCAM_C"/>
</dbReference>
<comment type="caution">
    <text evidence="7">The sequence shown here is derived from an EMBL/GenBank/DDBJ whole genome shotgun (WGS) entry which is preliminary data.</text>
</comment>
<keyword evidence="3" id="KW-1133">Transmembrane helix</keyword>
<dbReference type="AlphaFoldDB" id="A0A9D3XYZ2"/>
<accession>A0A9D3XYZ2</accession>
<evidence type="ECO:0000313" key="8">
    <source>
        <dbReference type="Proteomes" id="UP000827986"/>
    </source>
</evidence>
<dbReference type="GO" id="GO:0016020">
    <property type="term" value="C:membrane"/>
    <property type="evidence" value="ECO:0007669"/>
    <property type="project" value="UniProtKB-SubCell"/>
</dbReference>
<feature type="region of interest" description="Disordered" evidence="5">
    <location>
        <begin position="77"/>
        <end position="108"/>
    </location>
</feature>
<organism evidence="7 8">
    <name type="scientific">Mauremys mutica</name>
    <name type="common">yellowpond turtle</name>
    <dbReference type="NCBI Taxonomy" id="74926"/>
    <lineage>
        <taxon>Eukaryota</taxon>
        <taxon>Metazoa</taxon>
        <taxon>Chordata</taxon>
        <taxon>Craniata</taxon>
        <taxon>Vertebrata</taxon>
        <taxon>Euteleostomi</taxon>
        <taxon>Archelosauria</taxon>
        <taxon>Testudinata</taxon>
        <taxon>Testudines</taxon>
        <taxon>Cryptodira</taxon>
        <taxon>Durocryptodira</taxon>
        <taxon>Testudinoidea</taxon>
        <taxon>Geoemydidae</taxon>
        <taxon>Geoemydinae</taxon>
        <taxon>Mauremys</taxon>
    </lineage>
</organism>
<dbReference type="Pfam" id="PF13882">
    <property type="entry name" value="Bravo_FIGEY"/>
    <property type="match status" value="1"/>
</dbReference>
<evidence type="ECO:0000256" key="1">
    <source>
        <dbReference type="ARBA" id="ARBA00004167"/>
    </source>
</evidence>
<feature type="region of interest" description="Disordered" evidence="5">
    <location>
        <begin position="25"/>
        <end position="55"/>
    </location>
</feature>
<proteinExistence type="predicted"/>
<keyword evidence="8" id="KW-1185">Reference proteome</keyword>
<dbReference type="Proteomes" id="UP000827986">
    <property type="component" value="Unassembled WGS sequence"/>
</dbReference>
<name>A0A9D3XYZ2_9SAUR</name>
<dbReference type="EMBL" id="JAHDVG010000248">
    <property type="protein sequence ID" value="KAH1187928.1"/>
    <property type="molecule type" value="Genomic_DNA"/>
</dbReference>
<sequence>MDAVVRRAVVAGFGCALVTVHRGGCAQGGGSQSDNEEKPFGSSQPSLNGALPALGSEDSLADYGGSVDVQFNEDGSFIGQYSGHTGKEPAGNNSSGATSPTTATATLE</sequence>
<evidence type="ECO:0000259" key="6">
    <source>
        <dbReference type="Pfam" id="PF13882"/>
    </source>
</evidence>
<evidence type="ECO:0000256" key="4">
    <source>
        <dbReference type="ARBA" id="ARBA00023136"/>
    </source>
</evidence>
<feature type="compositionally biased region" description="Low complexity" evidence="5">
    <location>
        <begin position="94"/>
        <end position="108"/>
    </location>
</feature>
<protein>
    <recommendedName>
        <fullName evidence="6">Neurofascin/L1/NrCAM C-terminal domain-containing protein</fullName>
    </recommendedName>
</protein>
<keyword evidence="4" id="KW-0472">Membrane</keyword>